<gene>
    <name evidence="2" type="ORF">J2I47_18300</name>
</gene>
<protein>
    <submittedName>
        <fullName evidence="2">DinB family protein</fullName>
    </submittedName>
</protein>
<dbReference type="Proteomes" id="UP000664034">
    <property type="component" value="Unassembled WGS sequence"/>
</dbReference>
<dbReference type="InterPro" id="IPR034660">
    <property type="entry name" value="DinB/YfiT-like"/>
</dbReference>
<keyword evidence="3" id="KW-1185">Reference proteome</keyword>
<feature type="domain" description="DinB-like" evidence="1">
    <location>
        <begin position="17"/>
        <end position="163"/>
    </location>
</feature>
<dbReference type="RefSeq" id="WP_207366035.1">
    <property type="nucleotide sequence ID" value="NZ_JAFMYV010000009.1"/>
</dbReference>
<organism evidence="2 3">
    <name type="scientific">Fibrella rubiginis</name>
    <dbReference type="NCBI Taxonomy" id="2817060"/>
    <lineage>
        <taxon>Bacteria</taxon>
        <taxon>Pseudomonadati</taxon>
        <taxon>Bacteroidota</taxon>
        <taxon>Cytophagia</taxon>
        <taxon>Cytophagales</taxon>
        <taxon>Spirosomataceae</taxon>
        <taxon>Fibrella</taxon>
    </lineage>
</organism>
<dbReference type="EMBL" id="JAFMYV010000009">
    <property type="protein sequence ID" value="MBO0938509.1"/>
    <property type="molecule type" value="Genomic_DNA"/>
</dbReference>
<dbReference type="AlphaFoldDB" id="A0A939GGD2"/>
<reference evidence="2" key="1">
    <citation type="submission" date="2021-03" db="EMBL/GenBank/DDBJ databases">
        <title>Fibrella sp. HMF5335 genome sequencing and assembly.</title>
        <authorList>
            <person name="Kang H."/>
            <person name="Kim H."/>
            <person name="Bae S."/>
            <person name="Joh K."/>
        </authorList>
    </citation>
    <scope>NUCLEOTIDE SEQUENCE</scope>
    <source>
        <strain evidence="2">HMF5335</strain>
    </source>
</reference>
<dbReference type="SUPFAM" id="SSF109854">
    <property type="entry name" value="DinB/YfiT-like putative metalloenzymes"/>
    <property type="match status" value="1"/>
</dbReference>
<evidence type="ECO:0000259" key="1">
    <source>
        <dbReference type="Pfam" id="PF12867"/>
    </source>
</evidence>
<dbReference type="Gene3D" id="1.20.120.450">
    <property type="entry name" value="dinb family like domain"/>
    <property type="match status" value="1"/>
</dbReference>
<dbReference type="Pfam" id="PF12867">
    <property type="entry name" value="DinB_2"/>
    <property type="match status" value="1"/>
</dbReference>
<evidence type="ECO:0000313" key="3">
    <source>
        <dbReference type="Proteomes" id="UP000664034"/>
    </source>
</evidence>
<proteinExistence type="predicted"/>
<dbReference type="InterPro" id="IPR024775">
    <property type="entry name" value="DinB-like"/>
</dbReference>
<comment type="caution">
    <text evidence="2">The sequence shown here is derived from an EMBL/GenBank/DDBJ whole genome shotgun (WGS) entry which is preliminary data.</text>
</comment>
<name>A0A939GGD2_9BACT</name>
<accession>A0A939GGD2</accession>
<sequence>MTTTDPKTSLLGQLHLITDWLNDITLEATWTAPQGEKWTIEQEFAHLLKSTYGIVQLFGEPARAGWRPTDRPSRSYDQVVTEYKAALPLLPPGTNPVPPGDPKLLTQQRAAWQQTVADVEATLQGVTPDELTGNTVWKHPLIGPLTGLEMIFFSDYHTGHHLASLQRKQQSAG</sequence>
<evidence type="ECO:0000313" key="2">
    <source>
        <dbReference type="EMBL" id="MBO0938509.1"/>
    </source>
</evidence>